<evidence type="ECO:0000256" key="1">
    <source>
        <dbReference type="ARBA" id="ARBA00005820"/>
    </source>
</evidence>
<sequence>MLLVTCRNVTAGNLGVRHMIDGSSAGTLRFELLGPVRAFRGDDPVDLGPLVQRAVLAVLLLHADRPVPVQEIVAALWNGDPPENGIDVVQRCIGGLRRALDPGRTSLLTFTNEGYVLRVGENTLDTGLFRAALEQARAEHQTGDIGTGTDDIRRHLSRWQGEPMAGLTGRVFDSARARLNEERATASELLAVPTSTEPPPPAPASTEPPRPAPPAPTRIEPPRPESPAPTRIEPPRREDPAYPEAVDPWEGHDLLPPHSI</sequence>
<gene>
    <name evidence="8" type="ORF">Aca07nite_01780</name>
</gene>
<dbReference type="Gene3D" id="1.25.40.10">
    <property type="entry name" value="Tetratricopeptide repeat domain"/>
    <property type="match status" value="1"/>
</dbReference>
<keyword evidence="3 5" id="KW-0238">DNA-binding</keyword>
<feature type="DNA-binding region" description="OmpR/PhoB-type" evidence="5">
    <location>
        <begin position="20"/>
        <end position="119"/>
    </location>
</feature>
<feature type="compositionally biased region" description="Pro residues" evidence="6">
    <location>
        <begin position="196"/>
        <end position="216"/>
    </location>
</feature>
<name>A0ABQ3WDX9_9ACTN</name>
<dbReference type="InterPro" id="IPR001867">
    <property type="entry name" value="OmpR/PhoB-type_DNA-bd"/>
</dbReference>
<evidence type="ECO:0000256" key="5">
    <source>
        <dbReference type="PROSITE-ProRule" id="PRU01091"/>
    </source>
</evidence>
<evidence type="ECO:0000259" key="7">
    <source>
        <dbReference type="PROSITE" id="PS51755"/>
    </source>
</evidence>
<dbReference type="Gene3D" id="1.10.10.10">
    <property type="entry name" value="Winged helix-like DNA-binding domain superfamily/Winged helix DNA-binding domain"/>
    <property type="match status" value="1"/>
</dbReference>
<keyword evidence="4" id="KW-0804">Transcription</keyword>
<dbReference type="InterPro" id="IPR005158">
    <property type="entry name" value="BTAD"/>
</dbReference>
<proteinExistence type="inferred from homology"/>
<dbReference type="Pfam" id="PF00486">
    <property type="entry name" value="Trans_reg_C"/>
    <property type="match status" value="1"/>
</dbReference>
<comment type="caution">
    <text evidence="8">The sequence shown here is derived from an EMBL/GenBank/DDBJ whole genome shotgun (WGS) entry which is preliminary data.</text>
</comment>
<dbReference type="SMART" id="SM00862">
    <property type="entry name" value="Trans_reg_C"/>
    <property type="match status" value="1"/>
</dbReference>
<accession>A0ABQ3WDX9</accession>
<dbReference type="PROSITE" id="PS51755">
    <property type="entry name" value="OMPR_PHOB"/>
    <property type="match status" value="1"/>
</dbReference>
<evidence type="ECO:0000256" key="4">
    <source>
        <dbReference type="ARBA" id="ARBA00023163"/>
    </source>
</evidence>
<dbReference type="SUPFAM" id="SSF46894">
    <property type="entry name" value="C-terminal effector domain of the bipartite response regulators"/>
    <property type="match status" value="1"/>
</dbReference>
<dbReference type="InterPro" id="IPR016032">
    <property type="entry name" value="Sig_transdc_resp-reg_C-effctor"/>
</dbReference>
<evidence type="ECO:0000256" key="2">
    <source>
        <dbReference type="ARBA" id="ARBA00023015"/>
    </source>
</evidence>
<dbReference type="InterPro" id="IPR051677">
    <property type="entry name" value="AfsR-DnrI-RedD_regulator"/>
</dbReference>
<dbReference type="Pfam" id="PF03704">
    <property type="entry name" value="BTAD"/>
    <property type="match status" value="1"/>
</dbReference>
<evidence type="ECO:0000256" key="3">
    <source>
        <dbReference type="ARBA" id="ARBA00023125"/>
    </source>
</evidence>
<dbReference type="PANTHER" id="PTHR35807:SF1">
    <property type="entry name" value="TRANSCRIPTIONAL REGULATOR REDD"/>
    <property type="match status" value="1"/>
</dbReference>
<evidence type="ECO:0000313" key="8">
    <source>
        <dbReference type="EMBL" id="GID42903.1"/>
    </source>
</evidence>
<feature type="domain" description="OmpR/PhoB-type" evidence="7">
    <location>
        <begin position="20"/>
        <end position="119"/>
    </location>
</feature>
<keyword evidence="2" id="KW-0805">Transcription regulation</keyword>
<dbReference type="EMBL" id="BOMF01000001">
    <property type="protein sequence ID" value="GID42903.1"/>
    <property type="molecule type" value="Genomic_DNA"/>
</dbReference>
<reference evidence="8" key="1">
    <citation type="submission" date="2021-01" db="EMBL/GenBank/DDBJ databases">
        <title>Whole genome shotgun sequence of Actinoplanes capillaceus NBRC 16408.</title>
        <authorList>
            <person name="Komaki H."/>
            <person name="Tamura T."/>
        </authorList>
    </citation>
    <scope>NUCLEOTIDE SEQUENCE [LARGE SCALE GENOMIC DNA]</scope>
    <source>
        <strain evidence="8">NBRC 16408</strain>
    </source>
</reference>
<organism evidence="8">
    <name type="scientific">Actinoplanes campanulatus</name>
    <dbReference type="NCBI Taxonomy" id="113559"/>
    <lineage>
        <taxon>Bacteria</taxon>
        <taxon>Bacillati</taxon>
        <taxon>Actinomycetota</taxon>
        <taxon>Actinomycetes</taxon>
        <taxon>Micromonosporales</taxon>
        <taxon>Micromonosporaceae</taxon>
        <taxon>Actinoplanes</taxon>
    </lineage>
</organism>
<feature type="compositionally biased region" description="Basic and acidic residues" evidence="6">
    <location>
        <begin position="249"/>
        <end position="260"/>
    </location>
</feature>
<comment type="similarity">
    <text evidence="1">Belongs to the AfsR/DnrI/RedD regulatory family.</text>
</comment>
<protein>
    <recommendedName>
        <fullName evidence="7">OmpR/PhoB-type domain-containing protein</fullName>
    </recommendedName>
</protein>
<dbReference type="PANTHER" id="PTHR35807">
    <property type="entry name" value="TRANSCRIPTIONAL REGULATOR REDD-RELATED"/>
    <property type="match status" value="1"/>
</dbReference>
<feature type="region of interest" description="Disordered" evidence="6">
    <location>
        <begin position="185"/>
        <end position="260"/>
    </location>
</feature>
<dbReference type="InterPro" id="IPR036388">
    <property type="entry name" value="WH-like_DNA-bd_sf"/>
</dbReference>
<dbReference type="InterPro" id="IPR011990">
    <property type="entry name" value="TPR-like_helical_dom_sf"/>
</dbReference>
<evidence type="ECO:0000256" key="6">
    <source>
        <dbReference type="SAM" id="MobiDB-lite"/>
    </source>
</evidence>